<dbReference type="Proteomes" id="UP000887540">
    <property type="component" value="Unplaced"/>
</dbReference>
<keyword evidence="1" id="KW-0472">Membrane</keyword>
<evidence type="ECO:0000313" key="2">
    <source>
        <dbReference type="Proteomes" id="UP000887540"/>
    </source>
</evidence>
<accession>A0A914C7Q5</accession>
<sequence length="136" mass="15923">MYISLKANRDAKLLTGPPLSCQYYFMRNLFIFLPCEDYLDALQDTILWRLHPFNVMAQLIFDFICLVAENAGRATGRMTTSIFYELPWIYQLPAFLLLILTVITTILTLKGYWFSVGYGFLQIYSQPNQQDEQRVE</sequence>
<proteinExistence type="predicted"/>
<evidence type="ECO:0000313" key="3">
    <source>
        <dbReference type="WBParaSite" id="ACRNAN_Path_411.g1566.t1"/>
    </source>
</evidence>
<feature type="transmembrane region" description="Helical" evidence="1">
    <location>
        <begin position="88"/>
        <end position="109"/>
    </location>
</feature>
<evidence type="ECO:0000256" key="1">
    <source>
        <dbReference type="SAM" id="Phobius"/>
    </source>
</evidence>
<protein>
    <submittedName>
        <fullName evidence="3">Uncharacterized protein</fullName>
    </submittedName>
</protein>
<reference evidence="3" key="1">
    <citation type="submission" date="2022-11" db="UniProtKB">
        <authorList>
            <consortium name="WormBaseParasite"/>
        </authorList>
    </citation>
    <scope>IDENTIFICATION</scope>
</reference>
<dbReference type="AlphaFoldDB" id="A0A914C7Q5"/>
<keyword evidence="2" id="KW-1185">Reference proteome</keyword>
<organism evidence="2 3">
    <name type="scientific">Acrobeloides nanus</name>
    <dbReference type="NCBI Taxonomy" id="290746"/>
    <lineage>
        <taxon>Eukaryota</taxon>
        <taxon>Metazoa</taxon>
        <taxon>Ecdysozoa</taxon>
        <taxon>Nematoda</taxon>
        <taxon>Chromadorea</taxon>
        <taxon>Rhabditida</taxon>
        <taxon>Tylenchina</taxon>
        <taxon>Cephalobomorpha</taxon>
        <taxon>Cephaloboidea</taxon>
        <taxon>Cephalobidae</taxon>
        <taxon>Acrobeloides</taxon>
    </lineage>
</organism>
<name>A0A914C7Q5_9BILA</name>
<keyword evidence="1" id="KW-0812">Transmembrane</keyword>
<dbReference type="WBParaSite" id="ACRNAN_Path_411.g1566.t1">
    <property type="protein sequence ID" value="ACRNAN_Path_411.g1566.t1"/>
    <property type="gene ID" value="ACRNAN_Path_411.g1566"/>
</dbReference>
<keyword evidence="1" id="KW-1133">Transmembrane helix</keyword>